<proteinExistence type="predicted"/>
<dbReference type="OrthoDB" id="10252740at2759"/>
<dbReference type="EMBL" id="UYRT01007868">
    <property type="protein sequence ID" value="VDK43742.1"/>
    <property type="molecule type" value="Genomic_DNA"/>
</dbReference>
<protein>
    <submittedName>
        <fullName evidence="3">GST N-terminal domain-containing protein</fullName>
    </submittedName>
</protein>
<accession>A0A183D6B5</accession>
<gene>
    <name evidence="1" type="ORF">GPUH_LOCUS4256</name>
</gene>
<evidence type="ECO:0000313" key="3">
    <source>
        <dbReference type="WBParaSite" id="GPUH_0000426301-mRNA-1"/>
    </source>
</evidence>
<name>A0A183D6B5_9BILA</name>
<evidence type="ECO:0000313" key="2">
    <source>
        <dbReference type="Proteomes" id="UP000271098"/>
    </source>
</evidence>
<reference evidence="1 2" key="2">
    <citation type="submission" date="2018-11" db="EMBL/GenBank/DDBJ databases">
        <authorList>
            <consortium name="Pathogen Informatics"/>
        </authorList>
    </citation>
    <scope>NUCLEOTIDE SEQUENCE [LARGE SCALE GENOMIC DNA]</scope>
</reference>
<dbReference type="WBParaSite" id="GPUH_0000426301-mRNA-1">
    <property type="protein sequence ID" value="GPUH_0000426301-mRNA-1"/>
    <property type="gene ID" value="GPUH_0000426301"/>
</dbReference>
<evidence type="ECO:0000313" key="1">
    <source>
        <dbReference type="EMBL" id="VDK43742.1"/>
    </source>
</evidence>
<sequence>MKLVTGVDKGIRFIEGDSSTGGIVPALVLDTKKAPFFNEGRLMDFVAELYTSDSKASIPQLDAKEFQKFRRSVEPLIRNLRLVRMNSTKTFIASYLSNRPVSSIMYVLL</sequence>
<dbReference type="AlphaFoldDB" id="A0A183D6B5"/>
<keyword evidence="2" id="KW-1185">Reference proteome</keyword>
<reference evidence="3" key="1">
    <citation type="submission" date="2016-06" db="UniProtKB">
        <authorList>
            <consortium name="WormBaseParasite"/>
        </authorList>
    </citation>
    <scope>IDENTIFICATION</scope>
</reference>
<organism evidence="3">
    <name type="scientific">Gongylonema pulchrum</name>
    <dbReference type="NCBI Taxonomy" id="637853"/>
    <lineage>
        <taxon>Eukaryota</taxon>
        <taxon>Metazoa</taxon>
        <taxon>Ecdysozoa</taxon>
        <taxon>Nematoda</taxon>
        <taxon>Chromadorea</taxon>
        <taxon>Rhabditida</taxon>
        <taxon>Spirurina</taxon>
        <taxon>Spiruromorpha</taxon>
        <taxon>Spiruroidea</taxon>
        <taxon>Gongylonematidae</taxon>
        <taxon>Gongylonema</taxon>
    </lineage>
</organism>
<dbReference type="Proteomes" id="UP000271098">
    <property type="component" value="Unassembled WGS sequence"/>
</dbReference>